<organism evidence="2 3">
    <name type="scientific">Phenylobacterium deserti</name>
    <dbReference type="NCBI Taxonomy" id="1914756"/>
    <lineage>
        <taxon>Bacteria</taxon>
        <taxon>Pseudomonadati</taxon>
        <taxon>Pseudomonadota</taxon>
        <taxon>Alphaproteobacteria</taxon>
        <taxon>Caulobacterales</taxon>
        <taxon>Caulobacteraceae</taxon>
        <taxon>Phenylobacterium</taxon>
    </lineage>
</organism>
<dbReference type="AlphaFoldDB" id="A0A328ADL9"/>
<dbReference type="InterPro" id="IPR019632">
    <property type="entry name" value="DUF2497"/>
</dbReference>
<name>A0A328ADL9_9CAUL</name>
<dbReference type="Proteomes" id="UP000249725">
    <property type="component" value="Unassembled WGS sequence"/>
</dbReference>
<gene>
    <name evidence="2" type="ORF">DJ018_14355</name>
</gene>
<comment type="caution">
    <text evidence="2">The sequence shown here is derived from an EMBL/GenBank/DDBJ whole genome shotgun (WGS) entry which is preliminary data.</text>
</comment>
<protein>
    <submittedName>
        <fullName evidence="2">DUF2497 domain-containing protein</fullName>
    </submittedName>
</protein>
<proteinExistence type="predicted"/>
<feature type="compositionally biased region" description="Pro residues" evidence="1">
    <location>
        <begin position="54"/>
        <end position="63"/>
    </location>
</feature>
<sequence length="184" mass="19503">MSEQSSQEPTMEEILASIRRIISEDDAPAAEPAAAAPVEEPPAPAAAAPEPEPETPVPPPAPQPVMGAPEEDEDALELTEKVETHGDLDVYTPGSPEPDFGFAAPPPVEPIMPLVSDRAAEAAASAFGQLSAAVLMPAEGRTLEDVVRELLRPLLQQWLDDNLPAIVQQAVTAEVERIARGRVR</sequence>
<feature type="compositionally biased region" description="Low complexity" evidence="1">
    <location>
        <begin position="29"/>
        <end position="38"/>
    </location>
</feature>
<feature type="compositionally biased region" description="Basic and acidic residues" evidence="1">
    <location>
        <begin position="78"/>
        <end position="88"/>
    </location>
</feature>
<dbReference type="EMBL" id="QFYR01000003">
    <property type="protein sequence ID" value="RAK52316.1"/>
    <property type="molecule type" value="Genomic_DNA"/>
</dbReference>
<dbReference type="RefSeq" id="WP_111515640.1">
    <property type="nucleotide sequence ID" value="NZ_QFYR01000003.1"/>
</dbReference>
<evidence type="ECO:0000313" key="2">
    <source>
        <dbReference type="EMBL" id="RAK52316.1"/>
    </source>
</evidence>
<keyword evidence="3" id="KW-1185">Reference proteome</keyword>
<reference evidence="3" key="1">
    <citation type="submission" date="2018-05" db="EMBL/GenBank/DDBJ databases">
        <authorList>
            <person name="Li X."/>
        </authorList>
    </citation>
    <scope>NUCLEOTIDE SEQUENCE [LARGE SCALE GENOMIC DNA]</scope>
    <source>
        <strain evidence="3">YIM 73061</strain>
    </source>
</reference>
<evidence type="ECO:0000313" key="3">
    <source>
        <dbReference type="Proteomes" id="UP000249725"/>
    </source>
</evidence>
<evidence type="ECO:0000256" key="1">
    <source>
        <dbReference type="SAM" id="MobiDB-lite"/>
    </source>
</evidence>
<feature type="region of interest" description="Disordered" evidence="1">
    <location>
        <begin position="1"/>
        <end position="105"/>
    </location>
</feature>
<dbReference type="Pfam" id="PF10691">
    <property type="entry name" value="DUF2497"/>
    <property type="match status" value="1"/>
</dbReference>
<dbReference type="OrthoDB" id="7189469at2"/>
<accession>A0A328ADL9</accession>